<sequence>MCLVVALVFWILGDTAERYFCPVVRTLADRWNLAPATAGVTLLALGNGAPDVFASLAAAAAAAGATAAAGAIVSAGMFVSGAVVGAVALVAAPFPVDPRPFRRDVSCYLAAVIVTAVVVADGKVHAWEAAALPAYYVAFVGYVVWCDARTDPGAKEPSSTASRLVDRARRWFATRWREREGGSFGFGFGFGGDSALRRALDATTLVCLVAPLEVARRATIPCGDPKRWNRFYACANAALSPLLLTHLVVSFSGLELGFGGSLGSGGLEFAVGVGMASFAAAAVLWRVTADDAPPRWWDANGLVDAVAFLCSVAWIAAAARELTECLAAIGDVLGVTPASLSVTVLAIGNSLGDLAADVATARSGQPTMAVAACFSGPLFNMAVGLGGSFAIATWGRGGDPLPLAMHPTVAVGFVFLIVGLVATASLVPMRGYVVTRGHGYGLIALYVTYMACAVAVEVLTDGGGGGTMSESAPARWR</sequence>
<evidence type="ECO:0000256" key="2">
    <source>
        <dbReference type="ARBA" id="ARBA00022448"/>
    </source>
</evidence>
<protein>
    <submittedName>
        <fullName evidence="12">Ca2+:Cation antiporter family</fullName>
    </submittedName>
</protein>
<dbReference type="GO" id="GO:0016020">
    <property type="term" value="C:membrane"/>
    <property type="evidence" value="ECO:0007669"/>
    <property type="project" value="UniProtKB-SubCell"/>
</dbReference>
<keyword evidence="5" id="KW-0915">Sodium</keyword>
<dbReference type="Pfam" id="PF01699">
    <property type="entry name" value="Na_Ca_ex"/>
    <property type="match status" value="2"/>
</dbReference>
<dbReference type="RefSeq" id="XP_002502057.1">
    <property type="nucleotide sequence ID" value="XM_002502011.1"/>
</dbReference>
<dbReference type="OMA" id="XLPVEFL"/>
<feature type="transmembrane region" description="Helical" evidence="9">
    <location>
        <begin position="301"/>
        <end position="320"/>
    </location>
</feature>
<evidence type="ECO:0000256" key="9">
    <source>
        <dbReference type="SAM" id="Phobius"/>
    </source>
</evidence>
<evidence type="ECO:0000256" key="3">
    <source>
        <dbReference type="ARBA" id="ARBA00022692"/>
    </source>
</evidence>
<keyword evidence="7" id="KW-0406">Ion transport</keyword>
<proteinExistence type="inferred from homology"/>
<feature type="transmembrane region" description="Helical" evidence="9">
    <location>
        <begin position="404"/>
        <end position="427"/>
    </location>
</feature>
<dbReference type="GO" id="GO:0006814">
    <property type="term" value="P:sodium ion transport"/>
    <property type="evidence" value="ECO:0007669"/>
    <property type="project" value="UniProtKB-KW"/>
</dbReference>
<evidence type="ECO:0000256" key="5">
    <source>
        <dbReference type="ARBA" id="ARBA00023053"/>
    </source>
</evidence>
<evidence type="ECO:0000256" key="1">
    <source>
        <dbReference type="ARBA" id="ARBA00004141"/>
    </source>
</evidence>
<dbReference type="PANTHER" id="PTHR12266:SF33">
    <property type="entry name" value="CATION_CALCIUM EXCHANGER 5"/>
    <property type="match status" value="1"/>
</dbReference>
<organism evidence="12 13">
    <name type="scientific">Micromonas commoda (strain RCC299 / NOUM17 / CCMP2709)</name>
    <name type="common">Picoplanktonic green alga</name>
    <dbReference type="NCBI Taxonomy" id="296587"/>
    <lineage>
        <taxon>Eukaryota</taxon>
        <taxon>Viridiplantae</taxon>
        <taxon>Chlorophyta</taxon>
        <taxon>Mamiellophyceae</taxon>
        <taxon>Mamiellales</taxon>
        <taxon>Mamiellaceae</taxon>
        <taxon>Micromonas</taxon>
    </lineage>
</organism>
<dbReference type="InterPro" id="IPR051359">
    <property type="entry name" value="CaCA_antiporter"/>
</dbReference>
<evidence type="ECO:0000259" key="11">
    <source>
        <dbReference type="Pfam" id="PF01699"/>
    </source>
</evidence>
<feature type="transmembrane region" description="Helical" evidence="9">
    <location>
        <begin position="231"/>
        <end position="249"/>
    </location>
</feature>
<evidence type="ECO:0000256" key="7">
    <source>
        <dbReference type="ARBA" id="ARBA00023201"/>
    </source>
</evidence>
<dbReference type="PANTHER" id="PTHR12266">
    <property type="entry name" value="NA+/CA2+ K+ INDEPENDENT EXCHANGER"/>
    <property type="match status" value="1"/>
</dbReference>
<keyword evidence="2" id="KW-0813">Transport</keyword>
<dbReference type="InterPro" id="IPR004837">
    <property type="entry name" value="NaCa_Exmemb"/>
</dbReference>
<evidence type="ECO:0000256" key="4">
    <source>
        <dbReference type="ARBA" id="ARBA00022989"/>
    </source>
</evidence>
<comment type="subcellular location">
    <subcellularLocation>
        <location evidence="1">Membrane</location>
        <topology evidence="1">Multi-pass membrane protein</topology>
    </subcellularLocation>
</comment>
<evidence type="ECO:0000313" key="13">
    <source>
        <dbReference type="Proteomes" id="UP000002009"/>
    </source>
</evidence>
<dbReference type="eggNOG" id="KOG2399">
    <property type="taxonomic scope" value="Eukaryota"/>
</dbReference>
<evidence type="ECO:0000256" key="6">
    <source>
        <dbReference type="ARBA" id="ARBA00023136"/>
    </source>
</evidence>
<dbReference type="AlphaFoldDB" id="C1E5U4"/>
<dbReference type="EMBL" id="CP001326">
    <property type="protein sequence ID" value="ACO63315.1"/>
    <property type="molecule type" value="Genomic_DNA"/>
</dbReference>
<gene>
    <name evidence="12" type="ORF">MICPUN_82170</name>
</gene>
<feature type="signal peptide" evidence="10">
    <location>
        <begin position="1"/>
        <end position="16"/>
    </location>
</feature>
<dbReference type="Gene3D" id="1.20.1420.30">
    <property type="entry name" value="NCX, central ion-binding region"/>
    <property type="match status" value="2"/>
</dbReference>
<dbReference type="FunCoup" id="C1E5U4">
    <property type="interactions" value="152"/>
</dbReference>
<feature type="transmembrane region" description="Helical" evidence="9">
    <location>
        <begin position="104"/>
        <end position="120"/>
    </location>
</feature>
<feature type="chain" id="PRO_5002908875" evidence="10">
    <location>
        <begin position="17"/>
        <end position="477"/>
    </location>
</feature>
<dbReference type="GO" id="GO:0008324">
    <property type="term" value="F:monoatomic cation transmembrane transporter activity"/>
    <property type="evidence" value="ECO:0007669"/>
    <property type="project" value="TreeGrafter"/>
</dbReference>
<feature type="transmembrane region" description="Helical" evidence="9">
    <location>
        <begin position="439"/>
        <end position="459"/>
    </location>
</feature>
<keyword evidence="7" id="KW-0739">Sodium transport</keyword>
<dbReference type="KEGG" id="mis:MICPUN_82170"/>
<feature type="transmembrane region" description="Helical" evidence="9">
    <location>
        <begin position="368"/>
        <end position="392"/>
    </location>
</feature>
<comment type="similarity">
    <text evidence="8">Belongs to the Ca(2+):cation antiporter (CaCA) (TC 2.A.19) family. Cation/calcium exchanger (CCX) subfamily.</text>
</comment>
<accession>C1E5U4</accession>
<dbReference type="InParanoid" id="C1E5U4"/>
<keyword evidence="10" id="KW-0732">Signal</keyword>
<reference evidence="12 13" key="1">
    <citation type="journal article" date="2009" name="Science">
        <title>Green evolution and dynamic adaptations revealed by genomes of the marine picoeukaryotes Micromonas.</title>
        <authorList>
            <person name="Worden A.Z."/>
            <person name="Lee J.H."/>
            <person name="Mock T."/>
            <person name="Rouze P."/>
            <person name="Simmons M.P."/>
            <person name="Aerts A.L."/>
            <person name="Allen A.E."/>
            <person name="Cuvelier M.L."/>
            <person name="Derelle E."/>
            <person name="Everett M.V."/>
            <person name="Foulon E."/>
            <person name="Grimwood J."/>
            <person name="Gundlach H."/>
            <person name="Henrissat B."/>
            <person name="Napoli C."/>
            <person name="McDonald S.M."/>
            <person name="Parker M.S."/>
            <person name="Rombauts S."/>
            <person name="Salamov A."/>
            <person name="Von Dassow P."/>
            <person name="Badger J.H."/>
            <person name="Coutinho P.M."/>
            <person name="Demir E."/>
            <person name="Dubchak I."/>
            <person name="Gentemann C."/>
            <person name="Eikrem W."/>
            <person name="Gready J.E."/>
            <person name="John U."/>
            <person name="Lanier W."/>
            <person name="Lindquist E.A."/>
            <person name="Lucas S."/>
            <person name="Mayer K.F."/>
            <person name="Moreau H."/>
            <person name="Not F."/>
            <person name="Otillar R."/>
            <person name="Panaud O."/>
            <person name="Pangilinan J."/>
            <person name="Paulsen I."/>
            <person name="Piegu B."/>
            <person name="Poliakov A."/>
            <person name="Robbens S."/>
            <person name="Schmutz J."/>
            <person name="Toulza E."/>
            <person name="Wyss T."/>
            <person name="Zelensky A."/>
            <person name="Zhou K."/>
            <person name="Armbrust E.V."/>
            <person name="Bhattacharya D."/>
            <person name="Goodenough U.W."/>
            <person name="Van de Peer Y."/>
            <person name="Grigoriev I.V."/>
        </authorList>
    </citation>
    <scope>NUCLEOTIDE SEQUENCE [LARGE SCALE GENOMIC DNA]</scope>
    <source>
        <strain evidence="13">RCC299 / NOUM17</strain>
    </source>
</reference>
<keyword evidence="13" id="KW-1185">Reference proteome</keyword>
<keyword evidence="4 9" id="KW-1133">Transmembrane helix</keyword>
<feature type="domain" description="Sodium/calcium exchanger membrane region" evidence="11">
    <location>
        <begin position="3"/>
        <end position="145"/>
    </location>
</feature>
<feature type="transmembrane region" description="Helical" evidence="9">
    <location>
        <begin position="59"/>
        <end position="92"/>
    </location>
</feature>
<dbReference type="InterPro" id="IPR044880">
    <property type="entry name" value="NCX_ion-bd_dom_sf"/>
</dbReference>
<feature type="transmembrane region" description="Helical" evidence="9">
    <location>
        <begin position="326"/>
        <end position="347"/>
    </location>
</feature>
<feature type="transmembrane region" description="Helical" evidence="9">
    <location>
        <begin position="269"/>
        <end position="289"/>
    </location>
</feature>
<evidence type="ECO:0000313" key="12">
    <source>
        <dbReference type="EMBL" id="ACO63315.1"/>
    </source>
</evidence>
<feature type="domain" description="Sodium/calcium exchanger membrane region" evidence="11">
    <location>
        <begin position="305"/>
        <end position="452"/>
    </location>
</feature>
<dbReference type="OrthoDB" id="407410at2759"/>
<evidence type="ECO:0000256" key="10">
    <source>
        <dbReference type="SAM" id="SignalP"/>
    </source>
</evidence>
<evidence type="ECO:0000256" key="8">
    <source>
        <dbReference type="ARBA" id="ARBA00038187"/>
    </source>
</evidence>
<dbReference type="GeneID" id="8243344"/>
<feature type="transmembrane region" description="Helical" evidence="9">
    <location>
        <begin position="126"/>
        <end position="145"/>
    </location>
</feature>
<name>C1E5U4_MICCC</name>
<keyword evidence="3 9" id="KW-0812">Transmembrane</keyword>
<keyword evidence="6 9" id="KW-0472">Membrane</keyword>
<dbReference type="Proteomes" id="UP000002009">
    <property type="component" value="Chromosome 5"/>
</dbReference>